<dbReference type="PANTHER" id="PTHR44757">
    <property type="entry name" value="DIGUANYLATE CYCLASE DGCP"/>
    <property type="match status" value="1"/>
</dbReference>
<dbReference type="SUPFAM" id="SSF141868">
    <property type="entry name" value="EAL domain-like"/>
    <property type="match status" value="1"/>
</dbReference>
<dbReference type="InterPro" id="IPR012226">
    <property type="entry name" value="Diguanyl_cyclase/Pdiesterase"/>
</dbReference>
<dbReference type="SMART" id="SM00267">
    <property type="entry name" value="GGDEF"/>
    <property type="match status" value="1"/>
</dbReference>
<dbReference type="Proteomes" id="UP001549251">
    <property type="component" value="Unassembled WGS sequence"/>
</dbReference>
<gene>
    <name evidence="4" type="ORF">ABIE04_003154</name>
</gene>
<dbReference type="SUPFAM" id="SSF55785">
    <property type="entry name" value="PYP-like sensor domain (PAS domain)"/>
    <property type="match status" value="2"/>
</dbReference>
<dbReference type="Pfam" id="PF00990">
    <property type="entry name" value="GGDEF"/>
    <property type="match status" value="1"/>
</dbReference>
<name>A0ABV2Q0G1_9GAMM</name>
<comment type="caution">
    <text evidence="4">The sequence shown here is derived from an EMBL/GenBank/DDBJ whole genome shotgun (WGS) entry which is preliminary data.</text>
</comment>
<dbReference type="SMART" id="SM00091">
    <property type="entry name" value="PAS"/>
    <property type="match status" value="2"/>
</dbReference>
<dbReference type="InterPro" id="IPR003018">
    <property type="entry name" value="GAF"/>
</dbReference>
<proteinExistence type="predicted"/>
<dbReference type="RefSeq" id="WP_354552326.1">
    <property type="nucleotide sequence ID" value="NZ_JBEPSD010000003.1"/>
</dbReference>
<dbReference type="CDD" id="cd01949">
    <property type="entry name" value="GGDEF"/>
    <property type="match status" value="1"/>
</dbReference>
<dbReference type="NCBIfam" id="TIGR00229">
    <property type="entry name" value="sensory_box"/>
    <property type="match status" value="2"/>
</dbReference>
<reference evidence="4 5" key="1">
    <citation type="submission" date="2024-06" db="EMBL/GenBank/DDBJ databases">
        <title>Sorghum-associated microbial communities from plants grown in Nebraska, USA.</title>
        <authorList>
            <person name="Schachtman D."/>
        </authorList>
    </citation>
    <scope>NUCLEOTIDE SEQUENCE [LARGE SCALE GENOMIC DNA]</scope>
    <source>
        <strain evidence="4 5">1757</strain>
    </source>
</reference>
<dbReference type="Pfam" id="PF13426">
    <property type="entry name" value="PAS_9"/>
    <property type="match status" value="1"/>
</dbReference>
<dbReference type="InterPro" id="IPR000160">
    <property type="entry name" value="GGDEF_dom"/>
</dbReference>
<feature type="domain" description="GGDEF" evidence="3">
    <location>
        <begin position="436"/>
        <end position="568"/>
    </location>
</feature>
<dbReference type="InterPro" id="IPR052155">
    <property type="entry name" value="Biofilm_reg_signaling"/>
</dbReference>
<dbReference type="SUPFAM" id="SSF55073">
    <property type="entry name" value="Nucleotide cyclase"/>
    <property type="match status" value="1"/>
</dbReference>
<dbReference type="PANTHER" id="PTHR44757:SF2">
    <property type="entry name" value="BIOFILM ARCHITECTURE MAINTENANCE PROTEIN MBAA"/>
    <property type="match status" value="1"/>
</dbReference>
<feature type="domain" description="EAL" evidence="2">
    <location>
        <begin position="577"/>
        <end position="831"/>
    </location>
</feature>
<dbReference type="Pfam" id="PF13185">
    <property type="entry name" value="GAF_2"/>
    <property type="match status" value="1"/>
</dbReference>
<evidence type="ECO:0000313" key="5">
    <source>
        <dbReference type="Proteomes" id="UP001549251"/>
    </source>
</evidence>
<dbReference type="InterPro" id="IPR000014">
    <property type="entry name" value="PAS"/>
</dbReference>
<evidence type="ECO:0000259" key="2">
    <source>
        <dbReference type="PROSITE" id="PS50883"/>
    </source>
</evidence>
<protein>
    <submittedName>
        <fullName evidence="4">Diguanylate cyclase (GGDEF)-like protein/PAS domain S-box-containing protein</fullName>
    </submittedName>
</protein>
<dbReference type="InterPro" id="IPR043128">
    <property type="entry name" value="Rev_trsase/Diguanyl_cyclase"/>
</dbReference>
<dbReference type="PIRSF" id="PIRSF005925">
    <property type="entry name" value="Dos"/>
    <property type="match status" value="1"/>
</dbReference>
<dbReference type="Gene3D" id="3.30.70.270">
    <property type="match status" value="1"/>
</dbReference>
<evidence type="ECO:0000313" key="4">
    <source>
        <dbReference type="EMBL" id="MET4570775.1"/>
    </source>
</evidence>
<dbReference type="InterPro" id="IPR035965">
    <property type="entry name" value="PAS-like_dom_sf"/>
</dbReference>
<dbReference type="SUPFAM" id="SSF55781">
    <property type="entry name" value="GAF domain-like"/>
    <property type="match status" value="1"/>
</dbReference>
<keyword evidence="5" id="KW-1185">Reference proteome</keyword>
<dbReference type="SMART" id="SM00052">
    <property type="entry name" value="EAL"/>
    <property type="match status" value="1"/>
</dbReference>
<dbReference type="PROSITE" id="PS50883">
    <property type="entry name" value="EAL"/>
    <property type="match status" value="1"/>
</dbReference>
<dbReference type="NCBIfam" id="TIGR00254">
    <property type="entry name" value="GGDEF"/>
    <property type="match status" value="1"/>
</dbReference>
<dbReference type="EMBL" id="JBEPSD010000003">
    <property type="protein sequence ID" value="MET4570775.1"/>
    <property type="molecule type" value="Genomic_DNA"/>
</dbReference>
<dbReference type="CDD" id="cd01948">
    <property type="entry name" value="EAL"/>
    <property type="match status" value="1"/>
</dbReference>
<evidence type="ECO:0000259" key="3">
    <source>
        <dbReference type="PROSITE" id="PS50887"/>
    </source>
</evidence>
<feature type="domain" description="PAS" evidence="1">
    <location>
        <begin position="302"/>
        <end position="340"/>
    </location>
</feature>
<dbReference type="SMART" id="SM00065">
    <property type="entry name" value="GAF"/>
    <property type="match status" value="1"/>
</dbReference>
<accession>A0ABV2Q0G1</accession>
<dbReference type="Gene3D" id="3.30.450.20">
    <property type="entry name" value="PAS domain"/>
    <property type="match status" value="2"/>
</dbReference>
<dbReference type="InterPro" id="IPR013656">
    <property type="entry name" value="PAS_4"/>
</dbReference>
<dbReference type="Pfam" id="PF00563">
    <property type="entry name" value="EAL"/>
    <property type="match status" value="1"/>
</dbReference>
<evidence type="ECO:0000259" key="1">
    <source>
        <dbReference type="PROSITE" id="PS50112"/>
    </source>
</evidence>
<organism evidence="4 5">
    <name type="scientific">Rhodanobacter soli</name>
    <dbReference type="NCBI Taxonomy" id="590609"/>
    <lineage>
        <taxon>Bacteria</taxon>
        <taxon>Pseudomonadati</taxon>
        <taxon>Pseudomonadota</taxon>
        <taxon>Gammaproteobacteria</taxon>
        <taxon>Lysobacterales</taxon>
        <taxon>Rhodanobacteraceae</taxon>
        <taxon>Rhodanobacter</taxon>
    </lineage>
</organism>
<dbReference type="PROSITE" id="PS50112">
    <property type="entry name" value="PAS"/>
    <property type="match status" value="2"/>
</dbReference>
<feature type="domain" description="PAS" evidence="1">
    <location>
        <begin position="6"/>
        <end position="57"/>
    </location>
</feature>
<dbReference type="Gene3D" id="3.20.20.450">
    <property type="entry name" value="EAL domain"/>
    <property type="match status" value="1"/>
</dbReference>
<dbReference type="InterPro" id="IPR029787">
    <property type="entry name" value="Nucleotide_cyclase"/>
</dbReference>
<dbReference type="CDD" id="cd00130">
    <property type="entry name" value="PAS"/>
    <property type="match status" value="1"/>
</dbReference>
<dbReference type="InterPro" id="IPR029016">
    <property type="entry name" value="GAF-like_dom_sf"/>
</dbReference>
<dbReference type="InterPro" id="IPR035919">
    <property type="entry name" value="EAL_sf"/>
</dbReference>
<dbReference type="Pfam" id="PF08448">
    <property type="entry name" value="PAS_4"/>
    <property type="match status" value="1"/>
</dbReference>
<dbReference type="Gene3D" id="3.30.450.40">
    <property type="match status" value="1"/>
</dbReference>
<sequence length="832" mass="92863">MDHPRLELDFHQVFERVTDAYVALDRDWRYTYANAKACQLFGRAVGELIGRHIWTEFPEGAGQPFHHAYEQAMAEQRPLQIEAFYPPYNRWFENRIYPSADGLTIYFHDITERKRAEQLDAGQHEILEGIAAQRPLVESLEQIARLHETMNPGALCSLLLLDEDGRHVLHGAAPSLPETYNRTLHGLEIGEAHGSCGTAAWHGERVVVADIASHPYWEDYRGPALAHGLKACWSTPVFGSHHEVLGTFAVYFREPREPREEELRSIDRMLPITGIAIESARLVERLRARNRFFDMSQEIFCILDPRSERLLQFNPSLPRLTGYGTGELTLRSYREFLQPEGPGDGSDPMVVLGRSGERVHEFVNRCRCRDGSERLLEWVSFAAPDGLVYAVARDITERRRVQAELAHASSHDPVTGLPQHLELGRALRAMLEDTPAPVWVLVIGLDRFQGVNESVGHLAGDDVLRQLAARLQAALAGQGRIARFAGDEFVVTVAGLSADGAHALAERLRAAVAEPVEGSDYRLLLTASVGISHSPDHGTDPNNLLRRAEAAMNLAKREGRDRVSEFSVEQMRDLEDRLVMGNQLRDAIRHGELELHYQPQYRAADRRLTGFEALLRWNSRNLGQVPPARFIPIAEALGLMHEIGEWVLDAACRQLRAWLDRGHRDFTVAVNVSAQQLQRHGLVAQVGAALQRHNVPPAMLDIEITESSFMENVWRVQRTLAELKALGIKLSLDDFGTGYSSLAYLKQFPIDKLKIDQAFVRGLPTDAADAAIVRTIIAMAHELHMCVAAEGVASQAQADFLAAAGCDELQGNHLGPALRTPQAGERFVDGEP</sequence>
<dbReference type="InterPro" id="IPR001633">
    <property type="entry name" value="EAL_dom"/>
</dbReference>
<dbReference type="PROSITE" id="PS50887">
    <property type="entry name" value="GGDEF"/>
    <property type="match status" value="1"/>
</dbReference>